<dbReference type="PhylomeDB" id="O61758"/>
<dbReference type="Pfam" id="PF01827">
    <property type="entry name" value="FTH"/>
    <property type="match status" value="1"/>
</dbReference>
<dbReference type="AGR" id="WB:WBGene00018939"/>
<dbReference type="PIR" id="T33061">
    <property type="entry name" value="T33061"/>
</dbReference>
<dbReference type="SMART" id="SM00256">
    <property type="entry name" value="FBOX"/>
    <property type="match status" value="1"/>
</dbReference>
<sequence>MNCLPTDKLSIRACILYEALEHLNDEKYVYSNICRTFGYHLINFQEFNHWYSRFQNGNLELCDESKDVGGHPKKLQDSPALIRTCIFYELLRFTTKSVEYNYKNFTNILGFDVISYQLFDYWFYKFYNQLNNSEKLDLNIDDSFEYVPIPFANLPNDILCEILDKVNAYQKLSIRTMSRKLCQLIDNHILKVDKIELYQSNLHGLYRVIIGYDAIRVVYENTEVGGCTRSVMVAKTKIEGKSCTEMTLEFLSEKLKHPKMQIKRFCIEADNSNFIASVLKVLKSRKTILCVKEISIDGLEECQMAEMLSCVKPRTLEKIVLQKNYDENQTIELKEIVQLEQWKYAKELVTEFNDGAIAVRYQDYCHFDKISVKLARFPKEDFYNIRDILTSRSSFQEAKFQFPRIELHQISELFNLGTYQKEEFEYPGIETFYNHEFNGRFRVSIRPSRLLITPVKQ</sequence>
<dbReference type="PROSITE" id="PS50181">
    <property type="entry name" value="FBOX"/>
    <property type="match status" value="1"/>
</dbReference>
<dbReference type="OMA" id="RACIFYE"/>
<dbReference type="HOGENOM" id="CLU_030831_2_0_1"/>
<dbReference type="InParanoid" id="O61758"/>
<dbReference type="PANTHER" id="PTHR23015">
    <property type="entry name" value="UNCHARACTERIZED C.ELEGANS PROTEIN"/>
    <property type="match status" value="1"/>
</dbReference>
<gene>
    <name evidence="2 4" type="primary">fbxa-190</name>
    <name evidence="2" type="ORF">CELE_F56C3.2</name>
    <name evidence="4" type="ORF">F56C3.2</name>
</gene>
<dbReference type="AlphaFoldDB" id="O61758"/>
<feature type="domain" description="F-box" evidence="1">
    <location>
        <begin position="148"/>
        <end position="201"/>
    </location>
</feature>
<dbReference type="InterPro" id="IPR041426">
    <property type="entry name" value="Mos1_HTH"/>
</dbReference>
<dbReference type="RefSeq" id="NP_508255.2">
    <property type="nucleotide sequence ID" value="NM_075854.6"/>
</dbReference>
<dbReference type="EMBL" id="BX284606">
    <property type="protein sequence ID" value="CCD69807.1"/>
    <property type="molecule type" value="Genomic_DNA"/>
</dbReference>
<dbReference type="PANTHER" id="PTHR23015:SF4">
    <property type="entry name" value="DUF38 DOMAIN-CONTAINING PROTEIN-RELATED"/>
    <property type="match status" value="1"/>
</dbReference>
<dbReference type="GeneID" id="186361"/>
<dbReference type="WormBase" id="F56C3.2">
    <property type="protein sequence ID" value="CE35725"/>
    <property type="gene ID" value="WBGene00018939"/>
    <property type="gene designation" value="fbxa-190"/>
</dbReference>
<dbReference type="CTD" id="186361"/>
<proteinExistence type="predicted"/>
<dbReference type="CDD" id="cd22150">
    <property type="entry name" value="F-box_CeFBXA-like"/>
    <property type="match status" value="1"/>
</dbReference>
<organism evidence="2 3">
    <name type="scientific">Caenorhabditis elegans</name>
    <dbReference type="NCBI Taxonomy" id="6239"/>
    <lineage>
        <taxon>Eukaryota</taxon>
        <taxon>Metazoa</taxon>
        <taxon>Ecdysozoa</taxon>
        <taxon>Nematoda</taxon>
        <taxon>Chromadorea</taxon>
        <taxon>Rhabditida</taxon>
        <taxon>Rhabditina</taxon>
        <taxon>Rhabditomorpha</taxon>
        <taxon>Rhabditoidea</taxon>
        <taxon>Rhabditidae</taxon>
        <taxon>Peloderinae</taxon>
        <taxon>Caenorhabditis</taxon>
    </lineage>
</organism>
<accession>O61758</accession>
<evidence type="ECO:0000313" key="3">
    <source>
        <dbReference type="Proteomes" id="UP000001940"/>
    </source>
</evidence>
<evidence type="ECO:0000259" key="1">
    <source>
        <dbReference type="PROSITE" id="PS50181"/>
    </source>
</evidence>
<evidence type="ECO:0000313" key="4">
    <source>
        <dbReference type="WormBase" id="F56C3.2"/>
    </source>
</evidence>
<evidence type="ECO:0000313" key="2">
    <source>
        <dbReference type="EMBL" id="CCD69807.1"/>
    </source>
</evidence>
<name>O61758_CAEEL</name>
<dbReference type="Proteomes" id="UP000001940">
    <property type="component" value="Chromosome X"/>
</dbReference>
<dbReference type="PaxDb" id="6239-F56C3.2"/>
<dbReference type="InterPro" id="IPR001810">
    <property type="entry name" value="F-box_dom"/>
</dbReference>
<reference evidence="2 3" key="1">
    <citation type="journal article" date="1998" name="Science">
        <title>Genome sequence of the nematode C. elegans: a platform for investigating biology.</title>
        <authorList>
            <consortium name="The C. elegans sequencing consortium"/>
            <person name="Sulson J.E."/>
            <person name="Waterston R."/>
        </authorList>
    </citation>
    <scope>NUCLEOTIDE SEQUENCE [LARGE SCALE GENOMIC DNA]</scope>
    <source>
        <strain evidence="2 3">Bristol N2</strain>
    </source>
</reference>
<dbReference type="InterPro" id="IPR002900">
    <property type="entry name" value="DUF38/FTH_CAE_spp"/>
</dbReference>
<dbReference type="KEGG" id="cel:CELE_F56C3.2"/>
<dbReference type="OrthoDB" id="616263at2759"/>
<dbReference type="Bgee" id="WBGene00018939">
    <property type="expression patterns" value="Expressed in adult organism and 1 other cell type or tissue"/>
</dbReference>
<protein>
    <submittedName>
        <fullName evidence="2">F-box domain-containing protein</fullName>
    </submittedName>
</protein>
<dbReference type="SMR" id="O61758"/>
<keyword evidence="3" id="KW-1185">Reference proteome</keyword>
<dbReference type="Pfam" id="PF00646">
    <property type="entry name" value="F-box"/>
    <property type="match status" value="1"/>
</dbReference>
<dbReference type="InterPro" id="IPR040161">
    <property type="entry name" value="FB224"/>
</dbReference>
<dbReference type="Pfam" id="PF17906">
    <property type="entry name" value="HTH_48"/>
    <property type="match status" value="2"/>
</dbReference>
<dbReference type="UCSC" id="F56C3.2">
    <property type="organism name" value="c. elegans"/>
</dbReference>